<dbReference type="PANTHER" id="PTHR10067">
    <property type="entry name" value="PHOSPHATIDYLSERINE DECARBOXYLASE"/>
    <property type="match status" value="1"/>
</dbReference>
<feature type="compositionally biased region" description="Low complexity" evidence="3">
    <location>
        <begin position="8"/>
        <end position="20"/>
    </location>
</feature>
<reference evidence="4" key="1">
    <citation type="submission" date="2021-06" db="EMBL/GenBank/DDBJ databases">
        <title>Comparative genomics, transcriptomics and evolutionary studies reveal genomic signatures of adaptation to plant cell wall in hemibiotrophic fungi.</title>
        <authorList>
            <consortium name="DOE Joint Genome Institute"/>
            <person name="Baroncelli R."/>
            <person name="Diaz J.F."/>
            <person name="Benocci T."/>
            <person name="Peng M."/>
            <person name="Battaglia E."/>
            <person name="Haridas S."/>
            <person name="Andreopoulos W."/>
            <person name="Labutti K."/>
            <person name="Pangilinan J."/>
            <person name="Floch G.L."/>
            <person name="Makela M.R."/>
            <person name="Henrissat B."/>
            <person name="Grigoriev I.V."/>
            <person name="Crouch J.A."/>
            <person name="De Vries R.P."/>
            <person name="Sukno S.A."/>
            <person name="Thon M.R."/>
        </authorList>
    </citation>
    <scope>NUCLEOTIDE SEQUENCE</scope>
    <source>
        <strain evidence="4">CBS 102054</strain>
    </source>
</reference>
<dbReference type="InterPro" id="IPR003817">
    <property type="entry name" value="PS_Dcarbxylase"/>
</dbReference>
<keyword evidence="2" id="KW-0456">Lyase</keyword>
<gene>
    <name evidence="4" type="ORF">BDP81DRAFT_366173</name>
</gene>
<accession>A0AAJ0EN40</accession>
<dbReference type="EMBL" id="JAHMHQ010000002">
    <property type="protein sequence ID" value="KAK1655098.1"/>
    <property type="molecule type" value="Genomic_DNA"/>
</dbReference>
<protein>
    <submittedName>
        <fullName evidence="4">Phosphatidylserine decarboxylase-domain-containing protein</fullName>
    </submittedName>
</protein>
<evidence type="ECO:0000256" key="3">
    <source>
        <dbReference type="SAM" id="MobiDB-lite"/>
    </source>
</evidence>
<sequence>MLATYLDLASPPSSSLPFSANDDDNKGESNNSSALSQAVAAAYTKIPTFMSRFSIHDAPSFLRFANDLLTWVPSEGCEGRDIYDVLCMFYFVLGQKPLGSLQARIVPGGTGDGKGCGRKTHASWLSDWIVVYAQMIGSWMDSSESLTEESLETFWRCGRHNLHEAEVPEGGFRSFNEFFGRRLKVGVRSVEGVGEDGVIVYPADCKLAGAEEGEGEGGEGGAGGGGGGIVEVERGGVVRIKGLPWTIGELLGGEGEGRVGGGYEGFEGGIWMHAFLNTYNYHHVHAPVSGRVVEARKVRGLACFEVVVEEGEKGATCRRVEDTSERKGERVLTAPNTPGYQFLQTRGVVIIENTLLGKVAVLPIGMAMVSSVRLSVKVGDVVEKGDEIAGFAFGGSDVICVFERRAGLRAEDFVRSPPGEGEWSRYGSVLAKVH</sequence>
<evidence type="ECO:0000313" key="4">
    <source>
        <dbReference type="EMBL" id="KAK1655098.1"/>
    </source>
</evidence>
<dbReference type="GO" id="GO:0008654">
    <property type="term" value="P:phospholipid biosynthetic process"/>
    <property type="evidence" value="ECO:0007669"/>
    <property type="project" value="InterPro"/>
</dbReference>
<feature type="region of interest" description="Disordered" evidence="3">
    <location>
        <begin position="1"/>
        <end position="31"/>
    </location>
</feature>
<evidence type="ECO:0000313" key="5">
    <source>
        <dbReference type="Proteomes" id="UP001243989"/>
    </source>
</evidence>
<dbReference type="GeneID" id="85471379"/>
<dbReference type="Proteomes" id="UP001243989">
    <property type="component" value="Unassembled WGS sequence"/>
</dbReference>
<dbReference type="PANTHER" id="PTHR10067:SF13">
    <property type="entry name" value="PHOSPHATIDYLSERINE DECARBOXYLASE"/>
    <property type="match status" value="1"/>
</dbReference>
<evidence type="ECO:0000256" key="2">
    <source>
        <dbReference type="ARBA" id="ARBA00023239"/>
    </source>
</evidence>
<keyword evidence="1" id="KW-0210">Decarboxylase</keyword>
<dbReference type="Pfam" id="PF02666">
    <property type="entry name" value="PS_Dcarbxylase"/>
    <property type="match status" value="1"/>
</dbReference>
<comment type="caution">
    <text evidence="4">The sequence shown here is derived from an EMBL/GenBank/DDBJ whole genome shotgun (WGS) entry which is preliminary data.</text>
</comment>
<dbReference type="AlphaFoldDB" id="A0AAJ0EN40"/>
<dbReference type="GO" id="GO:0004609">
    <property type="term" value="F:phosphatidylserine decarboxylase activity"/>
    <property type="evidence" value="ECO:0007669"/>
    <property type="project" value="InterPro"/>
</dbReference>
<organism evidence="4 5">
    <name type="scientific">Colletotrichum phormii</name>
    <dbReference type="NCBI Taxonomy" id="359342"/>
    <lineage>
        <taxon>Eukaryota</taxon>
        <taxon>Fungi</taxon>
        <taxon>Dikarya</taxon>
        <taxon>Ascomycota</taxon>
        <taxon>Pezizomycotina</taxon>
        <taxon>Sordariomycetes</taxon>
        <taxon>Hypocreomycetidae</taxon>
        <taxon>Glomerellales</taxon>
        <taxon>Glomerellaceae</taxon>
        <taxon>Colletotrichum</taxon>
        <taxon>Colletotrichum acutatum species complex</taxon>
    </lineage>
</organism>
<keyword evidence="5" id="KW-1185">Reference proteome</keyword>
<name>A0AAJ0EN40_9PEZI</name>
<proteinExistence type="predicted"/>
<dbReference type="RefSeq" id="XP_060451142.1">
    <property type="nucleotide sequence ID" value="XM_060586517.1"/>
</dbReference>
<evidence type="ECO:0000256" key="1">
    <source>
        <dbReference type="ARBA" id="ARBA00022793"/>
    </source>
</evidence>